<dbReference type="EMBL" id="CM047909">
    <property type="protein sequence ID" value="KAJ0080611.1"/>
    <property type="molecule type" value="Genomic_DNA"/>
</dbReference>
<proteinExistence type="predicted"/>
<reference evidence="2" key="1">
    <citation type="journal article" date="2023" name="G3 (Bethesda)">
        <title>Genome assembly and association tests identify interacting loci associated with vigor, precocity, and sex in interspecific pistachio rootstocks.</title>
        <authorList>
            <person name="Palmer W."/>
            <person name="Jacygrad E."/>
            <person name="Sagayaradj S."/>
            <person name="Cavanaugh K."/>
            <person name="Han R."/>
            <person name="Bertier L."/>
            <person name="Beede B."/>
            <person name="Kafkas S."/>
            <person name="Golino D."/>
            <person name="Preece J."/>
            <person name="Michelmore R."/>
        </authorList>
    </citation>
    <scope>NUCLEOTIDE SEQUENCE [LARGE SCALE GENOMIC DNA]</scope>
</reference>
<evidence type="ECO:0000313" key="1">
    <source>
        <dbReference type="EMBL" id="KAJ0080611.1"/>
    </source>
</evidence>
<dbReference type="Proteomes" id="UP001164250">
    <property type="component" value="Chromosome 13"/>
</dbReference>
<gene>
    <name evidence="1" type="ORF">Patl1_23437</name>
</gene>
<sequence length="112" mass="12335">MMYTPDDVKEIVEFGLSHGVRVVPEIDSPALTQATQELTQKLLRVQTCFGGQQEVIGSTGLQQNPLNPKTYEVLKNVIADVVKLFPEPFYHGGADRLFPVPGKLIPPSNPSF</sequence>
<organism evidence="1 2">
    <name type="scientific">Pistacia atlantica</name>
    <dbReference type="NCBI Taxonomy" id="434234"/>
    <lineage>
        <taxon>Eukaryota</taxon>
        <taxon>Viridiplantae</taxon>
        <taxon>Streptophyta</taxon>
        <taxon>Embryophyta</taxon>
        <taxon>Tracheophyta</taxon>
        <taxon>Spermatophyta</taxon>
        <taxon>Magnoliopsida</taxon>
        <taxon>eudicotyledons</taxon>
        <taxon>Gunneridae</taxon>
        <taxon>Pentapetalae</taxon>
        <taxon>rosids</taxon>
        <taxon>malvids</taxon>
        <taxon>Sapindales</taxon>
        <taxon>Anacardiaceae</taxon>
        <taxon>Pistacia</taxon>
    </lineage>
</organism>
<evidence type="ECO:0000313" key="2">
    <source>
        <dbReference type="Proteomes" id="UP001164250"/>
    </source>
</evidence>
<comment type="caution">
    <text evidence="1">The sequence shown here is derived from an EMBL/GenBank/DDBJ whole genome shotgun (WGS) entry which is preliminary data.</text>
</comment>
<name>A0ACC1A463_9ROSI</name>
<accession>A0ACC1A463</accession>
<protein>
    <submittedName>
        <fullName evidence="1">Uncharacterized protein</fullName>
    </submittedName>
</protein>
<keyword evidence="2" id="KW-1185">Reference proteome</keyword>